<organism evidence="1 2">
    <name type="scientific">Blattamonas nauphoetae</name>
    <dbReference type="NCBI Taxonomy" id="2049346"/>
    <lineage>
        <taxon>Eukaryota</taxon>
        <taxon>Metamonada</taxon>
        <taxon>Preaxostyla</taxon>
        <taxon>Oxymonadida</taxon>
        <taxon>Blattamonas</taxon>
    </lineage>
</organism>
<proteinExistence type="predicted"/>
<protein>
    <submittedName>
        <fullName evidence="1">Uncharacterized protein</fullName>
    </submittedName>
</protein>
<comment type="caution">
    <text evidence="1">The sequence shown here is derived from an EMBL/GenBank/DDBJ whole genome shotgun (WGS) entry which is preliminary data.</text>
</comment>
<evidence type="ECO:0000313" key="1">
    <source>
        <dbReference type="EMBL" id="KAK2951102.1"/>
    </source>
</evidence>
<dbReference type="Proteomes" id="UP001281761">
    <property type="component" value="Unassembled WGS sequence"/>
</dbReference>
<keyword evidence="2" id="KW-1185">Reference proteome</keyword>
<name>A0ABQ9XKG3_9EUKA</name>
<accession>A0ABQ9XKG3</accession>
<dbReference type="Gene3D" id="2.60.120.920">
    <property type="match status" value="1"/>
</dbReference>
<sequence>MKVVMSLSVHGDIHLVPTPLITLPPMDFTYPSQFSIMHTTIVHNSYNPPYYWRSALLSAPVESGVVSITITILSKRDGYIRFGLMDYSSPIPAIGEELGNYVKNSVGFEKSGNLYYNTPSSRSHECSHSRLNEGGCVRMEVDLEATP</sequence>
<gene>
    <name evidence="1" type="ORF">BLNAU_13945</name>
</gene>
<dbReference type="EMBL" id="JARBJD010000124">
    <property type="protein sequence ID" value="KAK2951102.1"/>
    <property type="molecule type" value="Genomic_DNA"/>
</dbReference>
<evidence type="ECO:0000313" key="2">
    <source>
        <dbReference type="Proteomes" id="UP001281761"/>
    </source>
</evidence>
<reference evidence="1 2" key="1">
    <citation type="journal article" date="2022" name="bioRxiv">
        <title>Genomics of Preaxostyla Flagellates Illuminates Evolutionary Transitions and the Path Towards Mitochondrial Loss.</title>
        <authorList>
            <person name="Novak L.V.F."/>
            <person name="Treitli S.C."/>
            <person name="Pyrih J."/>
            <person name="Halakuc P."/>
            <person name="Pipaliya S.V."/>
            <person name="Vacek V."/>
            <person name="Brzon O."/>
            <person name="Soukal P."/>
            <person name="Eme L."/>
            <person name="Dacks J.B."/>
            <person name="Karnkowska A."/>
            <person name="Elias M."/>
            <person name="Hampl V."/>
        </authorList>
    </citation>
    <scope>NUCLEOTIDE SEQUENCE [LARGE SCALE GENOMIC DNA]</scope>
    <source>
        <strain evidence="1">NAU3</strain>
        <tissue evidence="1">Gut</tissue>
    </source>
</reference>
<dbReference type="InterPro" id="IPR043136">
    <property type="entry name" value="B30.2/SPRY_sf"/>
</dbReference>